<sequence length="641" mass="65462" precursor="true">MNRLLLLLLSACLMLGLGLPAPARAAGGLLAFNQAYRLSAQAAPGSARLDWTIAPGYYLYRDRTHFKALDAGVTLGKASFPPGVVENDPYLGRLVVFYKHMDATLPFSAPAGLKVLRLSVTYQGCHAVPPQICFPPHTDELDLPIGGGMVQVGAATNALQPPAAAGAQAAFAAPAPGAAATQAFAAAAAPAEATTAAAAPVPGVNAQAGEAGRLAGLLGKDRAWALLLFFLGGLGVAFTPCVLPMLPILSGLIAGGGTRARAGRAFALSLVYVLGAALVYAAVGVIAGLAGTNLQAALQNGWVIGAMALLFVLLALSMFGLYELQLPARLQTRLAGASNQQKAGSLVGAAVMGMLSALIVTSCVTPVLAAGVIYIGQQGSAAFGALALFVFGLGMGLPLLAFGTAAGALMPRAGAWMNTVKAVFGVLFLGLAIWMLDRVLAPGWILALSGVLLLGCAVYLGVLQRLPAEAGGWHKLHMSLALILLLLGAAELAGALAGSRALLSPLAVFAGAGVAPQTSGALHWRRVTTPAQLDAALAQARAAHQGALIDYYADWCVACKEMEHGTLVDPAVERALAPLALIRVDVTSDDAASRALLKRYDLLGPPATLFIAPDGREQTAERLVGAEGSAGFLRRLARAGL</sequence>
<keyword evidence="21" id="KW-1185">Reference proteome</keyword>
<evidence type="ECO:0000256" key="18">
    <source>
        <dbReference type="HAMAP-Rule" id="MF_00399"/>
    </source>
</evidence>
<accession>A0A4S3KLV5</accession>
<evidence type="ECO:0000256" key="4">
    <source>
        <dbReference type="ARBA" id="ARBA00022475"/>
    </source>
</evidence>
<dbReference type="Proteomes" id="UP000307749">
    <property type="component" value="Unassembled WGS sequence"/>
</dbReference>
<dbReference type="NCBIfam" id="NF001419">
    <property type="entry name" value="PRK00293.1"/>
    <property type="match status" value="1"/>
</dbReference>
<evidence type="ECO:0000256" key="8">
    <source>
        <dbReference type="ARBA" id="ARBA00022748"/>
    </source>
</evidence>
<comment type="caution">
    <text evidence="18">Lacks conserved residue(s) required for the propagation of feature annotation.</text>
</comment>
<evidence type="ECO:0000256" key="15">
    <source>
        <dbReference type="ARBA" id="ARBA00023284"/>
    </source>
</evidence>
<feature type="chain" id="PRO_5021052047" description="Thiol:disulfide interchange protein DsbD" evidence="18">
    <location>
        <begin position="26"/>
        <end position="641"/>
    </location>
</feature>
<evidence type="ECO:0000256" key="5">
    <source>
        <dbReference type="ARBA" id="ARBA00022519"/>
    </source>
</evidence>
<dbReference type="SUPFAM" id="SSF52833">
    <property type="entry name" value="Thioredoxin-like"/>
    <property type="match status" value="1"/>
</dbReference>
<keyword evidence="11 18" id="KW-0560">Oxidoreductase</keyword>
<evidence type="ECO:0000256" key="16">
    <source>
        <dbReference type="ARBA" id="ARBA00047388"/>
    </source>
</evidence>
<keyword evidence="9 18" id="KW-0249">Electron transport</keyword>
<comment type="function">
    <text evidence="18">Required to facilitate the formation of correct disulfide bonds in some periplasmic proteins and for the assembly of the periplasmic c-type cytochromes. Acts by transferring electrons from cytoplasmic thioredoxin to the periplasm. This transfer involves a cascade of disulfide bond formation and reduction steps.</text>
</comment>
<comment type="similarity">
    <text evidence="2 18">Belongs to the thioredoxin family. DsbD subfamily.</text>
</comment>
<dbReference type="PROSITE" id="PS00194">
    <property type="entry name" value="THIOREDOXIN_1"/>
    <property type="match status" value="1"/>
</dbReference>
<evidence type="ECO:0000256" key="14">
    <source>
        <dbReference type="ARBA" id="ARBA00023157"/>
    </source>
</evidence>
<comment type="catalytic activity">
    <reaction evidence="16 18">
        <text>[protein]-dithiol + NAD(+) = [protein]-disulfide + NADH + H(+)</text>
        <dbReference type="Rhea" id="RHEA:18749"/>
        <dbReference type="Rhea" id="RHEA-COMP:10593"/>
        <dbReference type="Rhea" id="RHEA-COMP:10594"/>
        <dbReference type="ChEBI" id="CHEBI:15378"/>
        <dbReference type="ChEBI" id="CHEBI:29950"/>
        <dbReference type="ChEBI" id="CHEBI:50058"/>
        <dbReference type="ChEBI" id="CHEBI:57540"/>
        <dbReference type="ChEBI" id="CHEBI:57945"/>
        <dbReference type="EC" id="1.8.1.8"/>
    </reaction>
</comment>
<dbReference type="InterPro" id="IPR028250">
    <property type="entry name" value="DsbDN"/>
</dbReference>
<dbReference type="GO" id="GO:0047134">
    <property type="term" value="F:protein-disulfide reductase [NAD(P)H] activity"/>
    <property type="evidence" value="ECO:0007669"/>
    <property type="project" value="UniProtKB-UniRule"/>
</dbReference>
<dbReference type="GO" id="GO:0005886">
    <property type="term" value="C:plasma membrane"/>
    <property type="evidence" value="ECO:0007669"/>
    <property type="project" value="UniProtKB-SubCell"/>
</dbReference>
<dbReference type="GO" id="GO:0017004">
    <property type="term" value="P:cytochrome complex assembly"/>
    <property type="evidence" value="ECO:0007669"/>
    <property type="project" value="UniProtKB-UniRule"/>
</dbReference>
<keyword evidence="6 18" id="KW-0812">Transmembrane</keyword>
<feature type="disulfide bond" description="Redox-active" evidence="18">
    <location>
        <begin position="241"/>
        <end position="363"/>
    </location>
</feature>
<name>A0A4S3KLV5_9GAMM</name>
<dbReference type="PANTHER" id="PTHR32234">
    <property type="entry name" value="THIOL:DISULFIDE INTERCHANGE PROTEIN DSBD"/>
    <property type="match status" value="1"/>
</dbReference>
<evidence type="ECO:0000259" key="19">
    <source>
        <dbReference type="PROSITE" id="PS51352"/>
    </source>
</evidence>
<feature type="transmembrane region" description="Helical" evidence="18">
    <location>
        <begin position="265"/>
        <end position="290"/>
    </location>
</feature>
<keyword evidence="13 18" id="KW-0472">Membrane</keyword>
<keyword evidence="3 18" id="KW-0813">Transport</keyword>
<keyword evidence="14 18" id="KW-1015">Disulfide bond</keyword>
<dbReference type="Gene3D" id="3.40.30.10">
    <property type="entry name" value="Glutaredoxin"/>
    <property type="match status" value="1"/>
</dbReference>
<feature type="signal peptide" evidence="18">
    <location>
        <begin position="1"/>
        <end position="25"/>
    </location>
</feature>
<feature type="transmembrane region" description="Helical" evidence="18">
    <location>
        <begin position="302"/>
        <end position="322"/>
    </location>
</feature>
<dbReference type="InterPro" id="IPR022910">
    <property type="entry name" value="Thiol_diS_interchange_DbsD"/>
</dbReference>
<dbReference type="Pfam" id="PF11412">
    <property type="entry name" value="DsbD_N"/>
    <property type="match status" value="1"/>
</dbReference>
<dbReference type="STRING" id="993689.GCA_002077135_00642"/>
<evidence type="ECO:0000256" key="10">
    <source>
        <dbReference type="ARBA" id="ARBA00022989"/>
    </source>
</evidence>
<evidence type="ECO:0000256" key="6">
    <source>
        <dbReference type="ARBA" id="ARBA00022692"/>
    </source>
</evidence>
<dbReference type="GO" id="GO:0045454">
    <property type="term" value="P:cell redox homeostasis"/>
    <property type="evidence" value="ECO:0007669"/>
    <property type="project" value="TreeGrafter"/>
</dbReference>
<feature type="transmembrane region" description="Helical" evidence="18">
    <location>
        <begin position="223"/>
        <end position="253"/>
    </location>
</feature>
<dbReference type="RefSeq" id="WP_081126049.1">
    <property type="nucleotide sequence ID" value="NZ_DAHXOC010000002.1"/>
</dbReference>
<feature type="transmembrane region" description="Helical" evidence="18">
    <location>
        <begin position="442"/>
        <end position="464"/>
    </location>
</feature>
<dbReference type="Pfam" id="PF13899">
    <property type="entry name" value="Thioredoxin_7"/>
    <property type="match status" value="1"/>
</dbReference>
<evidence type="ECO:0000256" key="17">
    <source>
        <dbReference type="ARBA" id="ARBA00047804"/>
    </source>
</evidence>
<dbReference type="InterPro" id="IPR036929">
    <property type="entry name" value="DsbDN_sf"/>
</dbReference>
<evidence type="ECO:0000256" key="13">
    <source>
        <dbReference type="ARBA" id="ARBA00023136"/>
    </source>
</evidence>
<feature type="disulfide bond" description="Redox-active" evidence="18">
    <location>
        <begin position="556"/>
        <end position="559"/>
    </location>
</feature>
<evidence type="ECO:0000313" key="20">
    <source>
        <dbReference type="EMBL" id="THD09388.1"/>
    </source>
</evidence>
<keyword evidence="10 18" id="KW-1133">Transmembrane helix</keyword>
<dbReference type="GO" id="GO:0009055">
    <property type="term" value="F:electron transfer activity"/>
    <property type="evidence" value="ECO:0007669"/>
    <property type="project" value="UniProtKB-UniRule"/>
</dbReference>
<gene>
    <name evidence="18" type="primary">dsbD</name>
    <name evidence="20" type="ORF">B1806_10950</name>
</gene>
<comment type="subcellular location">
    <subcellularLocation>
        <location evidence="1 18">Cell inner membrane</location>
        <topology evidence="1 18">Multi-pass membrane protein</topology>
    </subcellularLocation>
</comment>
<dbReference type="AlphaFoldDB" id="A0A4S3KLV5"/>
<dbReference type="InterPro" id="IPR003834">
    <property type="entry name" value="Cyt_c_assmbl_TM_dom"/>
</dbReference>
<keyword evidence="4 18" id="KW-1003">Cell membrane</keyword>
<dbReference type="EMBL" id="MWQO01000039">
    <property type="protein sequence ID" value="THD09388.1"/>
    <property type="molecule type" value="Genomic_DNA"/>
</dbReference>
<feature type="transmembrane region" description="Helical" evidence="18">
    <location>
        <begin position="381"/>
        <end position="403"/>
    </location>
</feature>
<comment type="catalytic activity">
    <reaction evidence="17 18">
        <text>[protein]-dithiol + NADP(+) = [protein]-disulfide + NADPH + H(+)</text>
        <dbReference type="Rhea" id="RHEA:18753"/>
        <dbReference type="Rhea" id="RHEA-COMP:10593"/>
        <dbReference type="Rhea" id="RHEA-COMP:10594"/>
        <dbReference type="ChEBI" id="CHEBI:15378"/>
        <dbReference type="ChEBI" id="CHEBI:29950"/>
        <dbReference type="ChEBI" id="CHEBI:50058"/>
        <dbReference type="ChEBI" id="CHEBI:57783"/>
        <dbReference type="ChEBI" id="CHEBI:58349"/>
        <dbReference type="EC" id="1.8.1.8"/>
    </reaction>
</comment>
<evidence type="ECO:0000256" key="1">
    <source>
        <dbReference type="ARBA" id="ARBA00004429"/>
    </source>
</evidence>
<dbReference type="InterPro" id="IPR017937">
    <property type="entry name" value="Thioredoxin_CS"/>
</dbReference>
<dbReference type="HAMAP" id="MF_00399">
    <property type="entry name" value="DbsD"/>
    <property type="match status" value="1"/>
</dbReference>
<reference evidence="20 21" key="1">
    <citation type="submission" date="2017-02" db="EMBL/GenBank/DDBJ databases">
        <title>Whole genome sequencing of Metallibacterium scheffleri DSM 24874 (T).</title>
        <authorList>
            <person name="Kumar S."/>
            <person name="Patil P."/>
            <person name="Patil P.B."/>
        </authorList>
    </citation>
    <scope>NUCLEOTIDE SEQUENCE [LARGE SCALE GENOMIC DNA]</scope>
    <source>
        <strain evidence="20 21">DSM 24874</strain>
    </source>
</reference>
<comment type="caution">
    <text evidence="20">The sequence shown here is derived from an EMBL/GenBank/DDBJ whole genome shotgun (WGS) entry which is preliminary data.</text>
</comment>
<feature type="transmembrane region" description="Helical" evidence="18">
    <location>
        <begin position="476"/>
        <end position="497"/>
    </location>
</feature>
<keyword evidence="7 18" id="KW-0732">Signal</keyword>
<feature type="transmembrane region" description="Helical" evidence="18">
    <location>
        <begin position="415"/>
        <end position="436"/>
    </location>
</feature>
<dbReference type="EC" id="1.8.1.8" evidence="18"/>
<feature type="transmembrane region" description="Helical" evidence="18">
    <location>
        <begin position="343"/>
        <end position="375"/>
    </location>
</feature>
<keyword evidence="8 18" id="KW-0201">Cytochrome c-type biogenesis</keyword>
<proteinExistence type="inferred from homology"/>
<dbReference type="Pfam" id="PF02683">
    <property type="entry name" value="DsbD_TM"/>
    <property type="match status" value="1"/>
</dbReference>
<keyword evidence="5 18" id="KW-0997">Cell inner membrane</keyword>
<keyword evidence="12 18" id="KW-0520">NAD</keyword>
<evidence type="ECO:0000256" key="2">
    <source>
        <dbReference type="ARBA" id="ARBA00007241"/>
    </source>
</evidence>
<dbReference type="Gene3D" id="2.60.40.1250">
    <property type="entry name" value="Thiol:disulfide interchange protein DsbD, N-terminal domain"/>
    <property type="match status" value="1"/>
</dbReference>
<dbReference type="PANTHER" id="PTHR32234:SF0">
    <property type="entry name" value="THIOL:DISULFIDE INTERCHANGE PROTEIN DSBD"/>
    <property type="match status" value="1"/>
</dbReference>
<protein>
    <recommendedName>
        <fullName evidence="18">Thiol:disulfide interchange protein DsbD</fullName>
        <ecNumber evidence="18">1.8.1.8</ecNumber>
    </recommendedName>
    <alternativeName>
        <fullName evidence="18">Protein-disulfide reductase</fullName>
        <shortName evidence="18">Disulfide reductase</shortName>
    </alternativeName>
</protein>
<organism evidence="20 21">
    <name type="scientific">Metallibacterium scheffleri</name>
    <dbReference type="NCBI Taxonomy" id="993689"/>
    <lineage>
        <taxon>Bacteria</taxon>
        <taxon>Pseudomonadati</taxon>
        <taxon>Pseudomonadota</taxon>
        <taxon>Gammaproteobacteria</taxon>
        <taxon>Lysobacterales</taxon>
        <taxon>Rhodanobacteraceae</taxon>
        <taxon>Metallibacterium</taxon>
    </lineage>
</organism>
<dbReference type="PROSITE" id="PS51352">
    <property type="entry name" value="THIOREDOXIN_2"/>
    <property type="match status" value="1"/>
</dbReference>
<dbReference type="InterPro" id="IPR013766">
    <property type="entry name" value="Thioredoxin_domain"/>
</dbReference>
<evidence type="ECO:0000256" key="12">
    <source>
        <dbReference type="ARBA" id="ARBA00023027"/>
    </source>
</evidence>
<dbReference type="SUPFAM" id="SSF74863">
    <property type="entry name" value="Thiol:disulfide interchange protein DsbD, N-terminal domain (DsbD-alpha)"/>
    <property type="match status" value="1"/>
</dbReference>
<evidence type="ECO:0000256" key="3">
    <source>
        <dbReference type="ARBA" id="ARBA00022448"/>
    </source>
</evidence>
<keyword evidence="15 18" id="KW-0676">Redox-active center</keyword>
<dbReference type="InterPro" id="IPR036249">
    <property type="entry name" value="Thioredoxin-like_sf"/>
</dbReference>
<evidence type="ECO:0000256" key="7">
    <source>
        <dbReference type="ARBA" id="ARBA00022729"/>
    </source>
</evidence>
<evidence type="ECO:0000256" key="11">
    <source>
        <dbReference type="ARBA" id="ARBA00023002"/>
    </source>
</evidence>
<evidence type="ECO:0000256" key="9">
    <source>
        <dbReference type="ARBA" id="ARBA00022982"/>
    </source>
</evidence>
<feature type="domain" description="Thioredoxin" evidence="19">
    <location>
        <begin position="504"/>
        <end position="641"/>
    </location>
</feature>
<evidence type="ECO:0000313" key="21">
    <source>
        <dbReference type="Proteomes" id="UP000307749"/>
    </source>
</evidence>
<dbReference type="OrthoDB" id="9811036at2"/>